<dbReference type="HOGENOM" id="CLU_070764_7_1_9"/>
<dbReference type="STRING" id="626523.GCWU000342_00454"/>
<evidence type="ECO:0000256" key="1">
    <source>
        <dbReference type="ARBA" id="ARBA00001917"/>
    </source>
</evidence>
<dbReference type="Gene3D" id="3.40.109.10">
    <property type="entry name" value="NADH Oxidase"/>
    <property type="match status" value="1"/>
</dbReference>
<keyword evidence="4" id="KW-0288">FMN</keyword>
<evidence type="ECO:0000256" key="4">
    <source>
        <dbReference type="ARBA" id="ARBA00022643"/>
    </source>
</evidence>
<dbReference type="SUPFAM" id="SSF55469">
    <property type="entry name" value="FMN-dependent nitroreductase-like"/>
    <property type="match status" value="1"/>
</dbReference>
<dbReference type="PANTHER" id="PTHR43673:SF2">
    <property type="entry name" value="NITROREDUCTASE"/>
    <property type="match status" value="1"/>
</dbReference>
<keyword evidence="5" id="KW-0560">Oxidoreductase</keyword>
<feature type="domain" description="Nitroreductase" evidence="6">
    <location>
        <begin position="8"/>
        <end position="61"/>
    </location>
</feature>
<evidence type="ECO:0000259" key="6">
    <source>
        <dbReference type="Pfam" id="PF00881"/>
    </source>
</evidence>
<dbReference type="AlphaFoldDB" id="C4G904"/>
<dbReference type="eggNOG" id="COG0778">
    <property type="taxonomic scope" value="Bacteria"/>
</dbReference>
<comment type="similarity">
    <text evidence="2">Belongs to the nitroreductase family.</text>
</comment>
<dbReference type="GO" id="GO:0016491">
    <property type="term" value="F:oxidoreductase activity"/>
    <property type="evidence" value="ECO:0007669"/>
    <property type="project" value="UniProtKB-KW"/>
</dbReference>
<evidence type="ECO:0000313" key="7">
    <source>
        <dbReference type="EMBL" id="EEP29101.1"/>
    </source>
</evidence>
<keyword evidence="3" id="KW-0285">Flavoprotein</keyword>
<feature type="domain" description="Nitroreductase" evidence="6">
    <location>
        <begin position="68"/>
        <end position="146"/>
    </location>
</feature>
<name>C4G904_9FIRM</name>
<dbReference type="Proteomes" id="UP000003494">
    <property type="component" value="Unassembled WGS sequence"/>
</dbReference>
<dbReference type="RefSeq" id="WP_006905489.1">
    <property type="nucleotide sequence ID" value="NZ_GG665866.1"/>
</dbReference>
<reference evidence="7" key="1">
    <citation type="submission" date="2009-04" db="EMBL/GenBank/DDBJ databases">
        <authorList>
            <person name="Weinstock G."/>
            <person name="Sodergren E."/>
            <person name="Clifton S."/>
            <person name="Fulton L."/>
            <person name="Fulton B."/>
            <person name="Courtney L."/>
            <person name="Fronick C."/>
            <person name="Harrison M."/>
            <person name="Strong C."/>
            <person name="Farmer C."/>
            <person name="Delahaunty K."/>
            <person name="Markovic C."/>
            <person name="Hall O."/>
            <person name="Minx P."/>
            <person name="Tomlinson C."/>
            <person name="Mitreva M."/>
            <person name="Nelson J."/>
            <person name="Hou S."/>
            <person name="Wollam A."/>
            <person name="Pepin K.H."/>
            <person name="Johnson M."/>
            <person name="Bhonagiri V."/>
            <person name="Nash W.E."/>
            <person name="Warren W."/>
            <person name="Chinwalla A."/>
            <person name="Mardis E.R."/>
            <person name="Wilson R.K."/>
        </authorList>
    </citation>
    <scope>NUCLEOTIDE SEQUENCE [LARGE SCALE GENOMIC DNA]</scope>
    <source>
        <strain evidence="7">DSM 14600</strain>
    </source>
</reference>
<comment type="caution">
    <text evidence="7">The sequence shown here is derived from an EMBL/GenBank/DDBJ whole genome shotgun (WGS) entry which is preliminary data.</text>
</comment>
<comment type="cofactor">
    <cofactor evidence="1">
        <name>FMN</name>
        <dbReference type="ChEBI" id="CHEBI:58210"/>
    </cofactor>
</comment>
<evidence type="ECO:0000256" key="3">
    <source>
        <dbReference type="ARBA" id="ARBA00022630"/>
    </source>
</evidence>
<evidence type="ECO:0000256" key="5">
    <source>
        <dbReference type="ARBA" id="ARBA00023002"/>
    </source>
</evidence>
<dbReference type="CDD" id="cd20609">
    <property type="entry name" value="nitroreductase"/>
    <property type="match status" value="1"/>
</dbReference>
<sequence length="170" mass="19207">MNFLELAEKRYSCKQYSDRPVEADKLQAVLEAGRLAPTAKNLQEQHVYVLQSDEALDKFDQLTPCRYGAKTALMVTYDKKNVFTYPGEKRDSGVEDASIIATHMILEATEQGLDSCWINFFDPDRAKELYDLPEEEEVLMLMDLGYAADGAGPLPNHSSRKDLSETVSYL</sequence>
<dbReference type="Pfam" id="PF00881">
    <property type="entry name" value="Nitroreductase"/>
    <property type="match status" value="2"/>
</dbReference>
<gene>
    <name evidence="7" type="ORF">GCWU000342_00454</name>
</gene>
<accession>C4G904</accession>
<dbReference type="EMBL" id="ACIP02000001">
    <property type="protein sequence ID" value="EEP29101.1"/>
    <property type="molecule type" value="Genomic_DNA"/>
</dbReference>
<evidence type="ECO:0000313" key="8">
    <source>
        <dbReference type="Proteomes" id="UP000003494"/>
    </source>
</evidence>
<organism evidence="7 8">
    <name type="scientific">Shuttleworthella satelles DSM 14600</name>
    <dbReference type="NCBI Taxonomy" id="626523"/>
    <lineage>
        <taxon>Bacteria</taxon>
        <taxon>Bacillati</taxon>
        <taxon>Bacillota</taxon>
        <taxon>Clostridia</taxon>
        <taxon>Lachnospirales</taxon>
        <taxon>Lachnospiraceae</taxon>
        <taxon>Shuttleworthella</taxon>
    </lineage>
</organism>
<dbReference type="InterPro" id="IPR000415">
    <property type="entry name" value="Nitroreductase-like"/>
</dbReference>
<keyword evidence="8" id="KW-1185">Reference proteome</keyword>
<dbReference type="InterPro" id="IPR029479">
    <property type="entry name" value="Nitroreductase"/>
</dbReference>
<dbReference type="PANTHER" id="PTHR43673">
    <property type="entry name" value="NAD(P)H NITROREDUCTASE YDGI-RELATED"/>
    <property type="match status" value="1"/>
</dbReference>
<proteinExistence type="inferred from homology"/>
<evidence type="ECO:0000256" key="2">
    <source>
        <dbReference type="ARBA" id="ARBA00007118"/>
    </source>
</evidence>
<protein>
    <submittedName>
        <fullName evidence="7">Nitroreductase family protein</fullName>
    </submittedName>
</protein>